<evidence type="ECO:0000256" key="5">
    <source>
        <dbReference type="ARBA" id="ARBA00022989"/>
    </source>
</evidence>
<feature type="binding site" description="axial binding residue" evidence="8">
    <location>
        <position position="113"/>
    </location>
    <ligand>
        <name>heme</name>
        <dbReference type="ChEBI" id="CHEBI:30413"/>
    </ligand>
    <ligandPart>
        <name>Fe</name>
        <dbReference type="ChEBI" id="CHEBI:18248"/>
    </ligandPart>
</feature>
<evidence type="ECO:0000256" key="1">
    <source>
        <dbReference type="ARBA" id="ARBA00004370"/>
    </source>
</evidence>
<feature type="binding site" description="axial binding residue" evidence="8">
    <location>
        <position position="28"/>
    </location>
    <ligand>
        <name>heme</name>
        <dbReference type="ChEBI" id="CHEBI:30413"/>
    </ligand>
    <ligandPart>
        <name>Fe</name>
        <dbReference type="ChEBI" id="CHEBI:18248"/>
    </ligandPart>
</feature>
<evidence type="ECO:0000256" key="8">
    <source>
        <dbReference type="PIRSR" id="PIRSR000170-1"/>
    </source>
</evidence>
<keyword evidence="7 9" id="KW-0472">Membrane</keyword>
<dbReference type="RefSeq" id="WP_116554116.1">
    <property type="nucleotide sequence ID" value="NZ_QCZG01000010.1"/>
</dbReference>
<sequence length="202" mass="23200">MAATRDFASRRLHSLLGVIPLGVFLFQHLTVNYFATRGPEAFNKAASFISNLPYLYVLEWVIIYLPLLFHGIYGVYIAFQSKNNASKYGYFRNVMFLLQRVSGIISLIFIAWHIWQTRIQVMFGQEVNYDMMHEILTNPGWLIFYLIGVITVIFHFSNGLWSFCVSFGFIVTPNSQRVFTYVSLIVFIILAIIGVSAILAFV</sequence>
<dbReference type="SUPFAM" id="SSF81343">
    <property type="entry name" value="Fumarate reductase respiratory complex transmembrane subunits"/>
    <property type="match status" value="1"/>
</dbReference>
<feature type="transmembrane region" description="Helical" evidence="9">
    <location>
        <begin position="178"/>
        <end position="201"/>
    </location>
</feature>
<dbReference type="OrthoDB" id="9789209at2"/>
<dbReference type="Gene3D" id="1.20.1300.10">
    <property type="entry name" value="Fumarate reductase/succinate dehydrogenase, transmembrane subunit"/>
    <property type="match status" value="1"/>
</dbReference>
<evidence type="ECO:0000313" key="10">
    <source>
        <dbReference type="EMBL" id="PWA12293.1"/>
    </source>
</evidence>
<keyword evidence="2 8" id="KW-0349">Heme</keyword>
<dbReference type="Proteomes" id="UP000245998">
    <property type="component" value="Unassembled WGS sequence"/>
</dbReference>
<dbReference type="NCBIfam" id="TIGR02046">
    <property type="entry name" value="sdhC_b558_fam"/>
    <property type="match status" value="1"/>
</dbReference>
<feature type="binding site" description="axial binding residue" evidence="8">
    <location>
        <position position="70"/>
    </location>
    <ligand>
        <name>heme</name>
        <dbReference type="ChEBI" id="CHEBI:30413"/>
    </ligand>
    <ligandPart>
        <name>Fe</name>
        <dbReference type="ChEBI" id="CHEBI:18248"/>
    </ligandPart>
</feature>
<feature type="transmembrane region" description="Helical" evidence="9">
    <location>
        <begin position="97"/>
        <end position="115"/>
    </location>
</feature>
<feature type="transmembrane region" description="Helical" evidence="9">
    <location>
        <begin position="142"/>
        <end position="171"/>
    </location>
</feature>
<dbReference type="PIRSF" id="PIRSF000170">
    <property type="entry name" value="Succ_dh_cyt_b558"/>
    <property type="match status" value="1"/>
</dbReference>
<dbReference type="GO" id="GO:0016020">
    <property type="term" value="C:membrane"/>
    <property type="evidence" value="ECO:0007669"/>
    <property type="project" value="UniProtKB-SubCell"/>
</dbReference>
<protein>
    <submittedName>
        <fullName evidence="10">Succinate dehydrogenase</fullName>
    </submittedName>
</protein>
<dbReference type="CDD" id="cd03497">
    <property type="entry name" value="SQR_TypeB_1_TM"/>
    <property type="match status" value="1"/>
</dbReference>
<keyword evidence="5 9" id="KW-1133">Transmembrane helix</keyword>
<evidence type="ECO:0000256" key="3">
    <source>
        <dbReference type="ARBA" id="ARBA00022692"/>
    </source>
</evidence>
<name>A0A2U1K5L9_9BACI</name>
<dbReference type="AlphaFoldDB" id="A0A2U1K5L9"/>
<evidence type="ECO:0000256" key="4">
    <source>
        <dbReference type="ARBA" id="ARBA00022723"/>
    </source>
</evidence>
<keyword evidence="6 8" id="KW-0408">Iron</keyword>
<keyword evidence="3 9" id="KW-0812">Transmembrane</keyword>
<feature type="binding site" description="axial binding residue" evidence="8">
    <location>
        <position position="155"/>
    </location>
    <ligand>
        <name>heme</name>
        <dbReference type="ChEBI" id="CHEBI:30413"/>
    </ligand>
    <ligandPart>
        <name>Fe</name>
        <dbReference type="ChEBI" id="CHEBI:18248"/>
    </ligandPart>
</feature>
<keyword evidence="11" id="KW-1185">Reference proteome</keyword>
<evidence type="ECO:0000256" key="2">
    <source>
        <dbReference type="ARBA" id="ARBA00022617"/>
    </source>
</evidence>
<feature type="transmembrane region" description="Helical" evidence="9">
    <location>
        <begin position="12"/>
        <end position="34"/>
    </location>
</feature>
<evidence type="ECO:0000256" key="7">
    <source>
        <dbReference type="ARBA" id="ARBA00023136"/>
    </source>
</evidence>
<comment type="caution">
    <text evidence="10">The sequence shown here is derived from an EMBL/GenBank/DDBJ whole genome shotgun (WGS) entry which is preliminary data.</text>
</comment>
<feature type="transmembrane region" description="Helical" evidence="9">
    <location>
        <begin position="54"/>
        <end position="76"/>
    </location>
</feature>
<proteinExistence type="predicted"/>
<dbReference type="EMBL" id="QCZG01000010">
    <property type="protein sequence ID" value="PWA12293.1"/>
    <property type="molecule type" value="Genomic_DNA"/>
</dbReference>
<dbReference type="GO" id="GO:0046872">
    <property type="term" value="F:metal ion binding"/>
    <property type="evidence" value="ECO:0007669"/>
    <property type="project" value="UniProtKB-KW"/>
</dbReference>
<dbReference type="InterPro" id="IPR016002">
    <property type="entry name" value="Succ_DH_cyt_b558_Firmicute"/>
</dbReference>
<comment type="subcellular location">
    <subcellularLocation>
        <location evidence="1">Membrane</location>
    </subcellularLocation>
</comment>
<gene>
    <name evidence="10" type="ORF">DCC39_06655</name>
</gene>
<keyword evidence="4 8" id="KW-0479">Metal-binding</keyword>
<organism evidence="10 11">
    <name type="scientific">Pueribacillus theae</name>
    <dbReference type="NCBI Taxonomy" id="2171751"/>
    <lineage>
        <taxon>Bacteria</taxon>
        <taxon>Bacillati</taxon>
        <taxon>Bacillota</taxon>
        <taxon>Bacilli</taxon>
        <taxon>Bacillales</taxon>
        <taxon>Bacillaceae</taxon>
        <taxon>Pueribacillus</taxon>
    </lineage>
</organism>
<dbReference type="InterPro" id="IPR034804">
    <property type="entry name" value="SQR/QFR_C/D"/>
</dbReference>
<reference evidence="10 11" key="1">
    <citation type="submission" date="2018-04" db="EMBL/GenBank/DDBJ databases">
        <title>Camelliibacillus theae gen. nov., sp. nov., isolated from Pu'er tea.</title>
        <authorList>
            <person name="Niu L."/>
        </authorList>
    </citation>
    <scope>NUCLEOTIDE SEQUENCE [LARGE SCALE GENOMIC DNA]</scope>
    <source>
        <strain evidence="10 11">T8</strain>
    </source>
</reference>
<accession>A0A2U1K5L9</accession>
<evidence type="ECO:0000256" key="9">
    <source>
        <dbReference type="SAM" id="Phobius"/>
    </source>
</evidence>
<dbReference type="InterPro" id="IPR011138">
    <property type="entry name" value="Cytochrome_b-558"/>
</dbReference>
<evidence type="ECO:0000256" key="6">
    <source>
        <dbReference type="ARBA" id="ARBA00023004"/>
    </source>
</evidence>
<evidence type="ECO:0000313" key="11">
    <source>
        <dbReference type="Proteomes" id="UP000245998"/>
    </source>
</evidence>
<dbReference type="Pfam" id="PF01127">
    <property type="entry name" value="Sdh_cyt"/>
    <property type="match status" value="1"/>
</dbReference>
<dbReference type="InterPro" id="IPR000701">
    <property type="entry name" value="SuccDH_FuR_B_TM-su"/>
</dbReference>